<dbReference type="RefSeq" id="WP_078483667.1">
    <property type="nucleotide sequence ID" value="NZ_MPRL01000030.1"/>
</dbReference>
<dbReference type="PANTHER" id="PTHR43855">
    <property type="entry name" value="THIOSULFATE SULFURTRANSFERASE"/>
    <property type="match status" value="1"/>
</dbReference>
<dbReference type="Gene3D" id="3.40.250.10">
    <property type="entry name" value="Rhodanese-like domain"/>
    <property type="match status" value="2"/>
</dbReference>
<dbReference type="Pfam" id="PF00581">
    <property type="entry name" value="Rhodanese"/>
    <property type="match status" value="2"/>
</dbReference>
<dbReference type="GO" id="GO:0004792">
    <property type="term" value="F:thiosulfate-cyanide sulfurtransferase activity"/>
    <property type="evidence" value="ECO:0007669"/>
    <property type="project" value="InterPro"/>
</dbReference>
<evidence type="ECO:0000256" key="1">
    <source>
        <dbReference type="ARBA" id="ARBA00022737"/>
    </source>
</evidence>
<organism evidence="3 4">
    <name type="scientific">Solemya pervernicosa gill symbiont</name>
    <dbReference type="NCBI Taxonomy" id="642797"/>
    <lineage>
        <taxon>Bacteria</taxon>
        <taxon>Pseudomonadati</taxon>
        <taxon>Pseudomonadota</taxon>
        <taxon>Gammaproteobacteria</taxon>
        <taxon>sulfur-oxidizing symbionts</taxon>
    </lineage>
</organism>
<feature type="domain" description="Rhodanese" evidence="2">
    <location>
        <begin position="20"/>
        <end position="128"/>
    </location>
</feature>
<dbReference type="PROSITE" id="PS50206">
    <property type="entry name" value="RHODANESE_3"/>
    <property type="match status" value="2"/>
</dbReference>
<accession>A0A1T2L551</accession>
<keyword evidence="3" id="KW-0808">Transferase</keyword>
<dbReference type="AlphaFoldDB" id="A0A1T2L551"/>
<dbReference type="Proteomes" id="UP000191110">
    <property type="component" value="Unassembled WGS sequence"/>
</dbReference>
<dbReference type="OrthoDB" id="9781034at2"/>
<dbReference type="PANTHER" id="PTHR43855:SF1">
    <property type="entry name" value="THIOSULFATE SULFURTRANSFERASE"/>
    <property type="match status" value="1"/>
</dbReference>
<dbReference type="InterPro" id="IPR036873">
    <property type="entry name" value="Rhodanese-like_dom_sf"/>
</dbReference>
<feature type="domain" description="Rhodanese" evidence="2">
    <location>
        <begin position="158"/>
        <end position="271"/>
    </location>
</feature>
<proteinExistence type="predicted"/>
<reference evidence="3 4" key="1">
    <citation type="submission" date="2016-11" db="EMBL/GenBank/DDBJ databases">
        <title>Mixed transmission modes and dynamic genome evolution in an obligate animal-bacterial symbiosis.</title>
        <authorList>
            <person name="Russell S.L."/>
            <person name="Corbett-Detig R.B."/>
            <person name="Cavanaugh C.M."/>
        </authorList>
    </citation>
    <scope>NUCLEOTIDE SEQUENCE [LARGE SCALE GENOMIC DNA]</scope>
    <source>
        <strain evidence="3">Sveles-Q1</strain>
    </source>
</reference>
<gene>
    <name evidence="3" type="ORF">BOW53_08565</name>
</gene>
<keyword evidence="4" id="KW-1185">Reference proteome</keyword>
<protein>
    <submittedName>
        <fullName evidence="3">Thiosulfate sulfurtransferase</fullName>
    </submittedName>
</protein>
<dbReference type="EMBL" id="MPRL01000030">
    <property type="protein sequence ID" value="OOZ40213.1"/>
    <property type="molecule type" value="Genomic_DNA"/>
</dbReference>
<evidence type="ECO:0000259" key="2">
    <source>
        <dbReference type="PROSITE" id="PS50206"/>
    </source>
</evidence>
<name>A0A1T2L551_9GAMM</name>
<keyword evidence="1" id="KW-0677">Repeat</keyword>
<dbReference type="SMART" id="SM00450">
    <property type="entry name" value="RHOD"/>
    <property type="match status" value="2"/>
</dbReference>
<dbReference type="CDD" id="cd01449">
    <property type="entry name" value="TST_Repeat_2"/>
    <property type="match status" value="1"/>
</dbReference>
<dbReference type="InterPro" id="IPR001763">
    <property type="entry name" value="Rhodanese-like_dom"/>
</dbReference>
<evidence type="ECO:0000313" key="3">
    <source>
        <dbReference type="EMBL" id="OOZ40213.1"/>
    </source>
</evidence>
<dbReference type="CDD" id="cd01448">
    <property type="entry name" value="TST_Repeat_1"/>
    <property type="match status" value="1"/>
</dbReference>
<sequence>MSDPTLPLIVEPDLLELHLNQDNLLILDLCKESSYQSAHIPGAIYLDYGQIVLNRKPVFGLLPDASSFCQLLASLGITPDTHVVAYDDEGGGKAARLLYTLETIGHPHYSLLNGGLHAWSNEGHALESEQIKPVAAEYPDRPFTQAIADQHYIESQLNSGQLALLDARSVDEYRGVKRFAEKGGHIPGAVNMEWTLAMDQSRNLRLLPASELRKMLEGLGITPEHEVIVYCHSHHRSAHTYIMLKSLGYPNIKGYPGSWSEWGNLPNTPVEV</sequence>
<dbReference type="PROSITE" id="PS00380">
    <property type="entry name" value="RHODANESE_1"/>
    <property type="match status" value="1"/>
</dbReference>
<dbReference type="InterPro" id="IPR001307">
    <property type="entry name" value="Thiosulphate_STrfase_CS"/>
</dbReference>
<evidence type="ECO:0000313" key="4">
    <source>
        <dbReference type="Proteomes" id="UP000191110"/>
    </source>
</evidence>
<dbReference type="InterPro" id="IPR051126">
    <property type="entry name" value="Thiosulfate_sulfurtransferase"/>
</dbReference>
<dbReference type="SUPFAM" id="SSF52821">
    <property type="entry name" value="Rhodanese/Cell cycle control phosphatase"/>
    <property type="match status" value="2"/>
</dbReference>
<comment type="caution">
    <text evidence="3">The sequence shown here is derived from an EMBL/GenBank/DDBJ whole genome shotgun (WGS) entry which is preliminary data.</text>
</comment>